<dbReference type="KEGG" id="tnu:BD01_2108"/>
<dbReference type="RefSeq" id="WP_042692713.1">
    <property type="nucleotide sequence ID" value="NZ_CP007264.1"/>
</dbReference>
<protein>
    <submittedName>
        <fullName evidence="1">Uncharacterized protein</fullName>
    </submittedName>
</protein>
<evidence type="ECO:0000313" key="2">
    <source>
        <dbReference type="Proteomes" id="UP000019434"/>
    </source>
</evidence>
<dbReference type="EMBL" id="CP007264">
    <property type="protein sequence ID" value="AHL23704.1"/>
    <property type="molecule type" value="Genomic_DNA"/>
</dbReference>
<keyword evidence="2" id="KW-1185">Reference proteome</keyword>
<dbReference type="Proteomes" id="UP000019434">
    <property type="component" value="Chromosome"/>
</dbReference>
<organism evidence="1 2">
    <name type="scientific">Thermococcus nautili</name>
    <dbReference type="NCBI Taxonomy" id="195522"/>
    <lineage>
        <taxon>Archaea</taxon>
        <taxon>Methanobacteriati</taxon>
        <taxon>Methanobacteriota</taxon>
        <taxon>Thermococci</taxon>
        <taxon>Thermococcales</taxon>
        <taxon>Thermococcaceae</taxon>
        <taxon>Thermococcus</taxon>
    </lineage>
</organism>
<dbReference type="GeneID" id="82170207"/>
<dbReference type="HOGENOM" id="CLU_1998846_0_0_2"/>
<sequence length="124" mass="13710">MDRTVYEALGKYVDSLSNSLYLGTSRGTVYLEDEPVTPEDVRLSLFFSGKSIEISSLWGRENHGALYLRGSPKVRFRSGRIELLFLTRKGHVLVRLRAGRGFAKVLANTASQCSGGVGSLWVRG</sequence>
<accession>W8PNV9</accession>
<dbReference type="AlphaFoldDB" id="W8PNV9"/>
<name>W8PNV9_9EURY</name>
<proteinExistence type="predicted"/>
<dbReference type="eggNOG" id="arCOG05720">
    <property type="taxonomic scope" value="Archaea"/>
</dbReference>
<dbReference type="OrthoDB" id="88474at2157"/>
<reference evidence="1 2" key="1">
    <citation type="submission" date="2014-02" db="EMBL/GenBank/DDBJ databases">
        <title>Genome Sequence of an Hyperthermophilic Archaeon, Thermococcus nautili 30-1, producing viral vesicles.</title>
        <authorList>
            <person name="Oberto J."/>
            <person name="Gaudin M."/>
            <person name="Cossu M."/>
            <person name="Gorlas A."/>
            <person name="Slesarev A."/>
            <person name="Marguet E."/>
            <person name="Forterre P."/>
        </authorList>
    </citation>
    <scope>NUCLEOTIDE SEQUENCE [LARGE SCALE GENOMIC DNA]</scope>
    <source>
        <strain evidence="1 2">30-1</strain>
    </source>
</reference>
<evidence type="ECO:0000313" key="1">
    <source>
        <dbReference type="EMBL" id="AHL23704.1"/>
    </source>
</evidence>
<gene>
    <name evidence="1" type="ORF">BD01_2108</name>
</gene>